<evidence type="ECO:0000313" key="3">
    <source>
        <dbReference type="Proteomes" id="UP000654075"/>
    </source>
</evidence>
<feature type="non-terminal residue" evidence="2">
    <location>
        <position position="1"/>
    </location>
</feature>
<comment type="caution">
    <text evidence="2">The sequence shown here is derived from an EMBL/GenBank/DDBJ whole genome shotgun (WGS) entry which is preliminary data.</text>
</comment>
<name>A0A813DEN7_POLGL</name>
<feature type="region of interest" description="Disordered" evidence="1">
    <location>
        <begin position="128"/>
        <end position="185"/>
    </location>
</feature>
<dbReference type="OrthoDB" id="10250354at2759"/>
<evidence type="ECO:0000256" key="1">
    <source>
        <dbReference type="SAM" id="MobiDB-lite"/>
    </source>
</evidence>
<keyword evidence="3" id="KW-1185">Reference proteome</keyword>
<gene>
    <name evidence="2" type="ORF">PGLA1383_LOCUS4939</name>
</gene>
<dbReference type="AlphaFoldDB" id="A0A813DEN7"/>
<reference evidence="2" key="1">
    <citation type="submission" date="2021-02" db="EMBL/GenBank/DDBJ databases">
        <authorList>
            <person name="Dougan E. K."/>
            <person name="Rhodes N."/>
            <person name="Thang M."/>
            <person name="Chan C."/>
        </authorList>
    </citation>
    <scope>NUCLEOTIDE SEQUENCE</scope>
</reference>
<dbReference type="EMBL" id="CAJNNV010001885">
    <property type="protein sequence ID" value="CAE8586041.1"/>
    <property type="molecule type" value="Genomic_DNA"/>
</dbReference>
<sequence>MEERLKAAAHMDKVIDRMLAANKKAKSSKGSIVSLPKAELDLLSQIELARDFIMEVLKNQNDRTQLQDVFGGDCTRLASIRAICESIEFSDMNKGDQRLSTCLRACASVENIVVDLGFGEDLRKAQDSARTAMDQAGGSSGQTRIVRSDSHPGPSPRTSPRTSPRGNGHGDTSGDGLDRQSGTILSLVKADAERREARLRQDWLSCESRLQEFLTGSE</sequence>
<organism evidence="2 3">
    <name type="scientific">Polarella glacialis</name>
    <name type="common">Dinoflagellate</name>
    <dbReference type="NCBI Taxonomy" id="89957"/>
    <lineage>
        <taxon>Eukaryota</taxon>
        <taxon>Sar</taxon>
        <taxon>Alveolata</taxon>
        <taxon>Dinophyceae</taxon>
        <taxon>Suessiales</taxon>
        <taxon>Suessiaceae</taxon>
        <taxon>Polarella</taxon>
    </lineage>
</organism>
<protein>
    <submittedName>
        <fullName evidence="2">Uncharacterized protein</fullName>
    </submittedName>
</protein>
<proteinExistence type="predicted"/>
<dbReference type="Proteomes" id="UP000654075">
    <property type="component" value="Unassembled WGS sequence"/>
</dbReference>
<feature type="compositionally biased region" description="Low complexity" evidence="1">
    <location>
        <begin position="156"/>
        <end position="166"/>
    </location>
</feature>
<accession>A0A813DEN7</accession>
<evidence type="ECO:0000313" key="2">
    <source>
        <dbReference type="EMBL" id="CAE8586041.1"/>
    </source>
</evidence>